<dbReference type="KEGG" id="pbap:Pla133_23250"/>
<evidence type="ECO:0000313" key="1">
    <source>
        <dbReference type="EMBL" id="QDU67247.1"/>
    </source>
</evidence>
<evidence type="ECO:0008006" key="3">
    <source>
        <dbReference type="Google" id="ProtNLM"/>
    </source>
</evidence>
<keyword evidence="2" id="KW-1185">Reference proteome</keyword>
<gene>
    <name evidence="1" type="ORF">Pla133_23250</name>
</gene>
<sequence>MTLLSLPEPRVLAVDDEFEQLEPDLELVRHTHPSVHTCTVATREEALETLRSWDAERRPIQAVVVMDLMLEDDNAETGVSLIREIDQWRRTKDSGSRLAIELLAYSSASDDYLAEARRNGAVKAFAKVTEADDLWNQIPFFLGVEGRVVEEVVASVIQIDFKRSWKEHTGMAEIALTRRDEGWAASAFLELELIPTSCRQPGASFIIQTEERITQDGGGVTIHSRTSDSVDWSTSGLDSLFSLMRRTIDKLE</sequence>
<organism evidence="1 2">
    <name type="scientific">Engelhardtia mirabilis</name>
    <dbReference type="NCBI Taxonomy" id="2528011"/>
    <lineage>
        <taxon>Bacteria</taxon>
        <taxon>Pseudomonadati</taxon>
        <taxon>Planctomycetota</taxon>
        <taxon>Planctomycetia</taxon>
        <taxon>Planctomycetia incertae sedis</taxon>
        <taxon>Engelhardtia</taxon>
    </lineage>
</organism>
<proteinExistence type="predicted"/>
<accession>A0A518BJU3</accession>
<dbReference type="Proteomes" id="UP000316921">
    <property type="component" value="Chromosome"/>
</dbReference>
<dbReference type="RefSeq" id="WP_419192384.1">
    <property type="nucleotide sequence ID" value="NZ_CP036296.1"/>
</dbReference>
<evidence type="ECO:0000313" key="2">
    <source>
        <dbReference type="Proteomes" id="UP000316921"/>
    </source>
</evidence>
<protein>
    <recommendedName>
        <fullName evidence="3">Response regulatory domain-containing protein</fullName>
    </recommendedName>
</protein>
<reference evidence="1 2" key="1">
    <citation type="submission" date="2019-02" db="EMBL/GenBank/DDBJ databases">
        <title>Deep-cultivation of Planctomycetes and their phenomic and genomic characterization uncovers novel biology.</title>
        <authorList>
            <person name="Wiegand S."/>
            <person name="Jogler M."/>
            <person name="Boedeker C."/>
            <person name="Pinto D."/>
            <person name="Vollmers J."/>
            <person name="Rivas-Marin E."/>
            <person name="Kohn T."/>
            <person name="Peeters S.H."/>
            <person name="Heuer A."/>
            <person name="Rast P."/>
            <person name="Oberbeckmann S."/>
            <person name="Bunk B."/>
            <person name="Jeske O."/>
            <person name="Meyerdierks A."/>
            <person name="Storesund J.E."/>
            <person name="Kallscheuer N."/>
            <person name="Luecker S."/>
            <person name="Lage O.M."/>
            <person name="Pohl T."/>
            <person name="Merkel B.J."/>
            <person name="Hornburger P."/>
            <person name="Mueller R.-W."/>
            <person name="Bruemmer F."/>
            <person name="Labrenz M."/>
            <person name="Spormann A.M."/>
            <person name="Op den Camp H."/>
            <person name="Overmann J."/>
            <person name="Amann R."/>
            <person name="Jetten M.S.M."/>
            <person name="Mascher T."/>
            <person name="Medema M.H."/>
            <person name="Devos D.P."/>
            <person name="Kaster A.-K."/>
            <person name="Ovreas L."/>
            <person name="Rohde M."/>
            <person name="Galperin M.Y."/>
            <person name="Jogler C."/>
        </authorList>
    </citation>
    <scope>NUCLEOTIDE SEQUENCE [LARGE SCALE GENOMIC DNA]</scope>
    <source>
        <strain evidence="1 2">Pla133</strain>
    </source>
</reference>
<dbReference type="EMBL" id="CP036287">
    <property type="protein sequence ID" value="QDU67247.1"/>
    <property type="molecule type" value="Genomic_DNA"/>
</dbReference>
<name>A0A518BJU3_9BACT</name>
<dbReference type="SUPFAM" id="SSF52172">
    <property type="entry name" value="CheY-like"/>
    <property type="match status" value="1"/>
</dbReference>
<dbReference type="Gene3D" id="3.40.50.2300">
    <property type="match status" value="1"/>
</dbReference>
<dbReference type="InterPro" id="IPR011006">
    <property type="entry name" value="CheY-like_superfamily"/>
</dbReference>
<dbReference type="AlphaFoldDB" id="A0A518BJU3"/>